<organism evidence="1 2">
    <name type="scientific">Hyaloscypha hepaticicola</name>
    <dbReference type="NCBI Taxonomy" id="2082293"/>
    <lineage>
        <taxon>Eukaryota</taxon>
        <taxon>Fungi</taxon>
        <taxon>Dikarya</taxon>
        <taxon>Ascomycota</taxon>
        <taxon>Pezizomycotina</taxon>
        <taxon>Leotiomycetes</taxon>
        <taxon>Helotiales</taxon>
        <taxon>Hyaloscyphaceae</taxon>
        <taxon>Hyaloscypha</taxon>
    </lineage>
</organism>
<dbReference type="OrthoDB" id="8922241at2759"/>
<proteinExistence type="predicted"/>
<dbReference type="Proteomes" id="UP000235672">
    <property type="component" value="Unassembled WGS sequence"/>
</dbReference>
<accession>A0A2J6QGK9</accession>
<dbReference type="EMBL" id="KZ613470">
    <property type="protein sequence ID" value="PMD25407.1"/>
    <property type="molecule type" value="Genomic_DNA"/>
</dbReference>
<gene>
    <name evidence="1" type="ORF">NA56DRAFT_655597</name>
</gene>
<name>A0A2J6QGK9_9HELO</name>
<sequence length="200" mass="22068">MTAFKRSPSPASRLSFQVLSTSAFELNQNVDQVQSDGLEACLWPDASLEDFCCPGTTESPSRDGAPFGSADSRDHCGLGFEIPGADEEMWRDSLFDGVEWWRFQDLEIPEEINELIKESISSSSRSISMSANEISNVSPSAVAEEGYRGGLQSTPPEIMPALKNTAPVKEWLCGYPNCGRSFTHRYMLKYILPNRTAALT</sequence>
<evidence type="ECO:0000313" key="2">
    <source>
        <dbReference type="Proteomes" id="UP000235672"/>
    </source>
</evidence>
<protein>
    <submittedName>
        <fullName evidence="1">Uncharacterized protein</fullName>
    </submittedName>
</protein>
<evidence type="ECO:0000313" key="1">
    <source>
        <dbReference type="EMBL" id="PMD25407.1"/>
    </source>
</evidence>
<reference evidence="1 2" key="1">
    <citation type="submission" date="2016-05" db="EMBL/GenBank/DDBJ databases">
        <title>A degradative enzymes factory behind the ericoid mycorrhizal symbiosis.</title>
        <authorList>
            <consortium name="DOE Joint Genome Institute"/>
            <person name="Martino E."/>
            <person name="Morin E."/>
            <person name="Grelet G."/>
            <person name="Kuo A."/>
            <person name="Kohler A."/>
            <person name="Daghino S."/>
            <person name="Barry K."/>
            <person name="Choi C."/>
            <person name="Cichocki N."/>
            <person name="Clum A."/>
            <person name="Copeland A."/>
            <person name="Hainaut M."/>
            <person name="Haridas S."/>
            <person name="Labutti K."/>
            <person name="Lindquist E."/>
            <person name="Lipzen A."/>
            <person name="Khouja H.-R."/>
            <person name="Murat C."/>
            <person name="Ohm R."/>
            <person name="Olson A."/>
            <person name="Spatafora J."/>
            <person name="Veneault-Fourrey C."/>
            <person name="Henrissat B."/>
            <person name="Grigoriev I."/>
            <person name="Martin F."/>
            <person name="Perotto S."/>
        </authorList>
    </citation>
    <scope>NUCLEOTIDE SEQUENCE [LARGE SCALE GENOMIC DNA]</scope>
    <source>
        <strain evidence="1 2">UAMH 7357</strain>
    </source>
</reference>
<dbReference type="AlphaFoldDB" id="A0A2J6QGK9"/>
<keyword evidence="2" id="KW-1185">Reference proteome</keyword>